<sequence>MSPRTASTSWPSATVPEAARELLEYFFSLMDTNSDEAGMKLIEDIFTPEATFISSSGVFKGSAEIRDSRKKAWDLIEFRYHSITKVFSATSDGSDLLMIGNAVLVLKNGEKIEGEFVARAVFENIDTSNPKISFFQAWGDTGPMIKALQVQ</sequence>
<evidence type="ECO:0000313" key="1">
    <source>
        <dbReference type="EMBL" id="KAK5536510.1"/>
    </source>
</evidence>
<dbReference type="EMBL" id="JAXLQG010000008">
    <property type="protein sequence ID" value="KAK5536510.1"/>
    <property type="molecule type" value="Genomic_DNA"/>
</dbReference>
<comment type="caution">
    <text evidence="1">The sequence shown here is derived from an EMBL/GenBank/DDBJ whole genome shotgun (WGS) entry which is preliminary data.</text>
</comment>
<gene>
    <name evidence="1" type="ORF">LTR25_005184</name>
</gene>
<name>A0AAV9Q8N5_9PEZI</name>
<organism evidence="1 2">
    <name type="scientific">Vermiconidia calcicola</name>
    <dbReference type="NCBI Taxonomy" id="1690605"/>
    <lineage>
        <taxon>Eukaryota</taxon>
        <taxon>Fungi</taxon>
        <taxon>Dikarya</taxon>
        <taxon>Ascomycota</taxon>
        <taxon>Pezizomycotina</taxon>
        <taxon>Dothideomycetes</taxon>
        <taxon>Dothideomycetidae</taxon>
        <taxon>Mycosphaerellales</taxon>
        <taxon>Extremaceae</taxon>
        <taxon>Vermiconidia</taxon>
    </lineage>
</organism>
<dbReference type="InterPro" id="IPR032710">
    <property type="entry name" value="NTF2-like_dom_sf"/>
</dbReference>
<accession>A0AAV9Q8N5</accession>
<evidence type="ECO:0000313" key="2">
    <source>
        <dbReference type="Proteomes" id="UP001345827"/>
    </source>
</evidence>
<dbReference type="Proteomes" id="UP001345827">
    <property type="component" value="Unassembled WGS sequence"/>
</dbReference>
<reference evidence="1 2" key="1">
    <citation type="submission" date="2023-06" db="EMBL/GenBank/DDBJ databases">
        <title>Black Yeasts Isolated from many extreme environments.</title>
        <authorList>
            <person name="Coleine C."/>
            <person name="Stajich J.E."/>
            <person name="Selbmann L."/>
        </authorList>
    </citation>
    <scope>NUCLEOTIDE SEQUENCE [LARGE SCALE GENOMIC DNA]</scope>
    <source>
        <strain evidence="1 2">CCFEE 5887</strain>
    </source>
</reference>
<keyword evidence="2" id="KW-1185">Reference proteome</keyword>
<proteinExistence type="predicted"/>
<protein>
    <recommendedName>
        <fullName evidence="3">SnoaL-like domain-containing protein</fullName>
    </recommendedName>
</protein>
<dbReference type="AlphaFoldDB" id="A0AAV9Q8N5"/>
<evidence type="ECO:0008006" key="3">
    <source>
        <dbReference type="Google" id="ProtNLM"/>
    </source>
</evidence>
<dbReference type="SUPFAM" id="SSF54427">
    <property type="entry name" value="NTF2-like"/>
    <property type="match status" value="1"/>
</dbReference>